<feature type="compositionally biased region" description="Basic residues" evidence="10">
    <location>
        <begin position="392"/>
        <end position="402"/>
    </location>
</feature>
<dbReference type="GO" id="GO:0005886">
    <property type="term" value="C:plasma membrane"/>
    <property type="evidence" value="ECO:0007669"/>
    <property type="project" value="UniProtKB-SubCell"/>
</dbReference>
<feature type="transmembrane region" description="Helical" evidence="9">
    <location>
        <begin position="146"/>
        <end position="163"/>
    </location>
</feature>
<evidence type="ECO:0000313" key="13">
    <source>
        <dbReference type="Proteomes" id="UP000321617"/>
    </source>
</evidence>
<evidence type="ECO:0000256" key="6">
    <source>
        <dbReference type="ARBA" id="ARBA00022989"/>
    </source>
</evidence>
<comment type="function">
    <text evidence="9">Part of the Sec protein translocase complex. Interacts with the SecYEG preprotein conducting channel. SecDF uses the proton motive force (PMF) to complete protein translocation after the ATP-dependent function of SecA.</text>
</comment>
<dbReference type="GO" id="GO:0015450">
    <property type="term" value="F:protein-transporting ATPase activity"/>
    <property type="evidence" value="ECO:0007669"/>
    <property type="project" value="InterPro"/>
</dbReference>
<dbReference type="InterPro" id="IPR022645">
    <property type="entry name" value="SecD/SecF_bac"/>
</dbReference>
<dbReference type="PANTHER" id="PTHR30081:SF8">
    <property type="entry name" value="PROTEIN TRANSLOCASE SUBUNIT SECF"/>
    <property type="match status" value="1"/>
</dbReference>
<proteinExistence type="inferred from homology"/>
<keyword evidence="4 9" id="KW-0812">Transmembrane</keyword>
<dbReference type="AlphaFoldDB" id="A0A562VCU7"/>
<comment type="subcellular location">
    <subcellularLocation>
        <location evidence="1 9">Cell membrane</location>
        <topology evidence="1 9">Multi-pass membrane protein</topology>
    </subcellularLocation>
</comment>
<dbReference type="EMBL" id="VLLL01000005">
    <property type="protein sequence ID" value="TWJ15668.1"/>
    <property type="molecule type" value="Genomic_DNA"/>
</dbReference>
<keyword evidence="7 9" id="KW-0811">Translocation</keyword>
<comment type="caution">
    <text evidence="9">Lacks conserved residue(s) required for the propagation of feature annotation.</text>
</comment>
<dbReference type="NCBIfam" id="TIGR00966">
    <property type="entry name" value="transloc_SecF"/>
    <property type="match status" value="1"/>
</dbReference>
<name>A0A562VCU7_9ACTN</name>
<feature type="compositionally biased region" description="Low complexity" evidence="10">
    <location>
        <begin position="381"/>
        <end position="391"/>
    </location>
</feature>
<gene>
    <name evidence="9" type="primary">secF</name>
    <name evidence="12" type="ORF">LX16_1379</name>
</gene>
<dbReference type="InterPro" id="IPR022813">
    <property type="entry name" value="SecD/SecF_arch_bac"/>
</dbReference>
<dbReference type="InterPro" id="IPR005665">
    <property type="entry name" value="SecF_bac"/>
</dbReference>
<feature type="region of interest" description="Disordered" evidence="10">
    <location>
        <begin position="330"/>
        <end position="402"/>
    </location>
</feature>
<keyword evidence="2 9" id="KW-0813">Transport</keyword>
<feature type="transmembrane region" description="Helical" evidence="9">
    <location>
        <begin position="29"/>
        <end position="52"/>
    </location>
</feature>
<dbReference type="PRINTS" id="PR01755">
    <property type="entry name" value="SECFTRNLCASE"/>
</dbReference>
<evidence type="ECO:0000313" key="12">
    <source>
        <dbReference type="EMBL" id="TWJ15668.1"/>
    </source>
</evidence>
<dbReference type="InterPro" id="IPR048634">
    <property type="entry name" value="SecD_SecF_C"/>
</dbReference>
<evidence type="ECO:0000256" key="3">
    <source>
        <dbReference type="ARBA" id="ARBA00022475"/>
    </source>
</evidence>
<comment type="similarity">
    <text evidence="9">Belongs to the SecD/SecF family. SecF subfamily.</text>
</comment>
<dbReference type="GO" id="GO:0043952">
    <property type="term" value="P:protein transport by the Sec complex"/>
    <property type="evidence" value="ECO:0007669"/>
    <property type="project" value="UniProtKB-UniRule"/>
</dbReference>
<keyword evidence="3 9" id="KW-1003">Cell membrane</keyword>
<evidence type="ECO:0000256" key="9">
    <source>
        <dbReference type="HAMAP-Rule" id="MF_01464"/>
    </source>
</evidence>
<evidence type="ECO:0000256" key="5">
    <source>
        <dbReference type="ARBA" id="ARBA00022927"/>
    </source>
</evidence>
<evidence type="ECO:0000259" key="11">
    <source>
        <dbReference type="Pfam" id="PF02355"/>
    </source>
</evidence>
<feature type="compositionally biased region" description="Basic and acidic residues" evidence="10">
    <location>
        <begin position="331"/>
        <end position="342"/>
    </location>
</feature>
<evidence type="ECO:0000256" key="8">
    <source>
        <dbReference type="ARBA" id="ARBA00023136"/>
    </source>
</evidence>
<evidence type="ECO:0000256" key="10">
    <source>
        <dbReference type="SAM" id="MobiDB-lite"/>
    </source>
</evidence>
<evidence type="ECO:0000256" key="7">
    <source>
        <dbReference type="ARBA" id="ARBA00023010"/>
    </source>
</evidence>
<dbReference type="RefSeq" id="WP_147134744.1">
    <property type="nucleotide sequence ID" value="NZ_BAABIJ010000001.1"/>
</dbReference>
<dbReference type="OrthoDB" id="9774769at2"/>
<dbReference type="GO" id="GO:0006605">
    <property type="term" value="P:protein targeting"/>
    <property type="evidence" value="ECO:0007669"/>
    <property type="project" value="UniProtKB-UniRule"/>
</dbReference>
<dbReference type="Gene3D" id="1.20.1640.10">
    <property type="entry name" value="Multidrug efflux transporter AcrB transmembrane domain"/>
    <property type="match status" value="1"/>
</dbReference>
<dbReference type="InterPro" id="IPR055344">
    <property type="entry name" value="SecD_SecF_C_bact"/>
</dbReference>
<feature type="transmembrane region" description="Helical" evidence="9">
    <location>
        <begin position="169"/>
        <end position="191"/>
    </location>
</feature>
<feature type="transmembrane region" description="Helical" evidence="9">
    <location>
        <begin position="281"/>
        <end position="305"/>
    </location>
</feature>
<dbReference type="SUPFAM" id="SSF82866">
    <property type="entry name" value="Multidrug efflux transporter AcrB transmembrane domain"/>
    <property type="match status" value="1"/>
</dbReference>
<dbReference type="Pfam" id="PF07549">
    <property type="entry name" value="Sec_GG"/>
    <property type="match status" value="1"/>
</dbReference>
<feature type="domain" description="Protein export membrane protein SecD/SecF C-terminal" evidence="11">
    <location>
        <begin position="127"/>
        <end position="307"/>
    </location>
</feature>
<keyword evidence="8 9" id="KW-0472">Membrane</keyword>
<dbReference type="PANTHER" id="PTHR30081">
    <property type="entry name" value="PROTEIN-EXPORT MEMBRANE PROTEIN SEC"/>
    <property type="match status" value="1"/>
</dbReference>
<dbReference type="HAMAP" id="MF_01464_B">
    <property type="entry name" value="SecF_B"/>
    <property type="match status" value="1"/>
</dbReference>
<organism evidence="12 13">
    <name type="scientific">Stackebrandtia albiflava</name>
    <dbReference type="NCBI Taxonomy" id="406432"/>
    <lineage>
        <taxon>Bacteria</taxon>
        <taxon>Bacillati</taxon>
        <taxon>Actinomycetota</taxon>
        <taxon>Actinomycetes</taxon>
        <taxon>Glycomycetales</taxon>
        <taxon>Glycomycetaceae</taxon>
        <taxon>Stackebrandtia</taxon>
    </lineage>
</organism>
<dbReference type="Pfam" id="PF02355">
    <property type="entry name" value="SecD_SecF_C"/>
    <property type="match status" value="1"/>
</dbReference>
<feature type="transmembrane region" description="Helical" evidence="9">
    <location>
        <begin position="256"/>
        <end position="275"/>
    </location>
</feature>
<dbReference type="NCBIfam" id="TIGR00916">
    <property type="entry name" value="2A0604s01"/>
    <property type="match status" value="1"/>
</dbReference>
<dbReference type="Proteomes" id="UP000321617">
    <property type="component" value="Unassembled WGS sequence"/>
</dbReference>
<protein>
    <recommendedName>
        <fullName evidence="9">Protein-export membrane protein SecF</fullName>
    </recommendedName>
</protein>
<comment type="caution">
    <text evidence="12">The sequence shown here is derived from an EMBL/GenBank/DDBJ whole genome shotgun (WGS) entry which is preliminary data.</text>
</comment>
<reference evidence="12 13" key="1">
    <citation type="journal article" date="2013" name="Stand. Genomic Sci.">
        <title>Genomic Encyclopedia of Type Strains, Phase I: The one thousand microbial genomes (KMG-I) project.</title>
        <authorList>
            <person name="Kyrpides N.C."/>
            <person name="Woyke T."/>
            <person name="Eisen J.A."/>
            <person name="Garrity G."/>
            <person name="Lilburn T.G."/>
            <person name="Beck B.J."/>
            <person name="Whitman W.B."/>
            <person name="Hugenholtz P."/>
            <person name="Klenk H.P."/>
        </authorList>
    </citation>
    <scope>NUCLEOTIDE SEQUENCE [LARGE SCALE GENOMIC DNA]</scope>
    <source>
        <strain evidence="12 13">DSM 45044</strain>
    </source>
</reference>
<comment type="subunit">
    <text evidence="9">Forms a complex with SecD. Part of the essential Sec protein translocation apparatus which comprises SecA, SecYEG and auxiliary proteins SecDF. Other proteins may also be involved.</text>
</comment>
<evidence type="ECO:0000256" key="1">
    <source>
        <dbReference type="ARBA" id="ARBA00004651"/>
    </source>
</evidence>
<accession>A0A562VCU7</accession>
<feature type="compositionally biased region" description="Acidic residues" evidence="10">
    <location>
        <begin position="343"/>
        <end position="374"/>
    </location>
</feature>
<evidence type="ECO:0000256" key="4">
    <source>
        <dbReference type="ARBA" id="ARBA00022692"/>
    </source>
</evidence>
<sequence length="402" mass="43461">MNPFSKVVRVWRTLYHGDNNYNFMGYRPWWYGLSAALALVSIVGIAVVGFNLGIEFSGGSQFTAPATQSDATLDDVRGAVESTGVEVASAQEFSGGERYLIRTELVGEDESLEIRDVIGSELGITADDVDVTEVSSSWGSSVSRQAIIALCVFLVLVSIYLWWRYERKMAGAAIAGLIHNLVFTAGVYALVGFEVTPGTVIGMLTILGYSLYDTVVVFDKVDENTRGTLAQSRYTYQDGANLAINQTLMRSVNTSIIGLLPVAGLLFVGAGLLGVGTLMDLALVLFVGMLTGSFSSLFLSTPLLVDFKLIEPAYKTHTRKVLAKRSAGGDAAKDAEEIREEITADVESEVDSDLDSDGEPEESEEYDVTAEAEPEGDRRALAGTAPRPGARGSRRPPKRRRR</sequence>
<dbReference type="GO" id="GO:0065002">
    <property type="term" value="P:intracellular protein transmembrane transport"/>
    <property type="evidence" value="ECO:0007669"/>
    <property type="project" value="UniProtKB-UniRule"/>
</dbReference>
<keyword evidence="6 9" id="KW-1133">Transmembrane helix</keyword>
<evidence type="ECO:0000256" key="2">
    <source>
        <dbReference type="ARBA" id="ARBA00022448"/>
    </source>
</evidence>
<keyword evidence="5 9" id="KW-0653">Protein transport</keyword>
<keyword evidence="13" id="KW-1185">Reference proteome</keyword>
<dbReference type="InterPro" id="IPR022646">
    <property type="entry name" value="SecD/SecF_CS"/>
</dbReference>